<evidence type="ECO:0000256" key="2">
    <source>
        <dbReference type="ARBA" id="ARBA00022692"/>
    </source>
</evidence>
<dbReference type="EMBL" id="KZ824659">
    <property type="protein sequence ID" value="RAK75310.1"/>
    <property type="molecule type" value="Genomic_DNA"/>
</dbReference>
<evidence type="ECO:0000256" key="5">
    <source>
        <dbReference type="SAM" id="Phobius"/>
    </source>
</evidence>
<protein>
    <submittedName>
        <fullName evidence="7">MFS general substrate transporter</fullName>
    </submittedName>
</protein>
<feature type="transmembrane region" description="Helical" evidence="5">
    <location>
        <begin position="106"/>
        <end position="127"/>
    </location>
</feature>
<keyword evidence="3 5" id="KW-1133">Transmembrane helix</keyword>
<evidence type="ECO:0000313" key="8">
    <source>
        <dbReference type="Proteomes" id="UP000249789"/>
    </source>
</evidence>
<accession>A0A8G1RP01</accession>
<organism evidence="7 8">
    <name type="scientific">Aspergillus fijiensis CBS 313.89</name>
    <dbReference type="NCBI Taxonomy" id="1448319"/>
    <lineage>
        <taxon>Eukaryota</taxon>
        <taxon>Fungi</taxon>
        <taxon>Dikarya</taxon>
        <taxon>Ascomycota</taxon>
        <taxon>Pezizomycotina</taxon>
        <taxon>Eurotiomycetes</taxon>
        <taxon>Eurotiomycetidae</taxon>
        <taxon>Eurotiales</taxon>
        <taxon>Aspergillaceae</taxon>
        <taxon>Aspergillus</taxon>
    </lineage>
</organism>
<dbReference type="GeneID" id="63858817"/>
<dbReference type="AlphaFoldDB" id="A0A8G1RP01"/>
<keyword evidence="4 5" id="KW-0472">Membrane</keyword>
<dbReference type="GO" id="GO:0005886">
    <property type="term" value="C:plasma membrane"/>
    <property type="evidence" value="ECO:0007669"/>
    <property type="project" value="TreeGrafter"/>
</dbReference>
<keyword evidence="8" id="KW-1185">Reference proteome</keyword>
<dbReference type="GO" id="GO:0015244">
    <property type="term" value="F:fluconazole transmembrane transporter activity"/>
    <property type="evidence" value="ECO:0007669"/>
    <property type="project" value="TreeGrafter"/>
</dbReference>
<evidence type="ECO:0000259" key="6">
    <source>
        <dbReference type="PROSITE" id="PS50850"/>
    </source>
</evidence>
<keyword evidence="2 5" id="KW-0812">Transmembrane</keyword>
<evidence type="ECO:0000256" key="1">
    <source>
        <dbReference type="ARBA" id="ARBA00004141"/>
    </source>
</evidence>
<dbReference type="PANTHER" id="PTHR23502:SF23">
    <property type="entry name" value="FLUCONAZOLE RESISTANCE PROTEIN 1"/>
    <property type="match status" value="1"/>
</dbReference>
<proteinExistence type="predicted"/>
<reference evidence="7 8" key="1">
    <citation type="submission" date="2018-02" db="EMBL/GenBank/DDBJ databases">
        <title>The genomes of Aspergillus section Nigri reveals drivers in fungal speciation.</title>
        <authorList>
            <consortium name="DOE Joint Genome Institute"/>
            <person name="Vesth T.C."/>
            <person name="Nybo J."/>
            <person name="Theobald S."/>
            <person name="Brandl J."/>
            <person name="Frisvad J.C."/>
            <person name="Nielsen K.F."/>
            <person name="Lyhne E.K."/>
            <person name="Kogle M.E."/>
            <person name="Kuo A."/>
            <person name="Riley R."/>
            <person name="Clum A."/>
            <person name="Nolan M."/>
            <person name="Lipzen A."/>
            <person name="Salamov A."/>
            <person name="Henrissat B."/>
            <person name="Wiebenga A."/>
            <person name="De vries R.P."/>
            <person name="Grigoriev I.V."/>
            <person name="Mortensen U.H."/>
            <person name="Andersen M.R."/>
            <person name="Baker S.E."/>
        </authorList>
    </citation>
    <scope>NUCLEOTIDE SEQUENCE [LARGE SCALE GENOMIC DNA]</scope>
    <source>
        <strain evidence="7 8">CBS 313.89</strain>
    </source>
</reference>
<comment type="subcellular location">
    <subcellularLocation>
        <location evidence="1">Membrane</location>
        <topology evidence="1">Multi-pass membrane protein</topology>
    </subcellularLocation>
</comment>
<dbReference type="Pfam" id="PF07690">
    <property type="entry name" value="MFS_1"/>
    <property type="match status" value="1"/>
</dbReference>
<gene>
    <name evidence="7" type="ORF">BO72DRAFT_382740</name>
</gene>
<dbReference type="OrthoDB" id="3357846at2759"/>
<dbReference type="RefSeq" id="XP_040799320.1">
    <property type="nucleotide sequence ID" value="XM_040941484.1"/>
</dbReference>
<dbReference type="PROSITE" id="PS50850">
    <property type="entry name" value="MFS"/>
    <property type="match status" value="1"/>
</dbReference>
<dbReference type="PANTHER" id="PTHR23502">
    <property type="entry name" value="MAJOR FACILITATOR SUPERFAMILY"/>
    <property type="match status" value="1"/>
</dbReference>
<feature type="transmembrane region" description="Helical" evidence="5">
    <location>
        <begin position="79"/>
        <end position="99"/>
    </location>
</feature>
<dbReference type="InterPro" id="IPR036259">
    <property type="entry name" value="MFS_trans_sf"/>
</dbReference>
<dbReference type="InterPro" id="IPR011701">
    <property type="entry name" value="MFS"/>
</dbReference>
<feature type="non-terminal residue" evidence="7">
    <location>
        <position position="1"/>
    </location>
</feature>
<feature type="transmembrane region" description="Helical" evidence="5">
    <location>
        <begin position="12"/>
        <end position="31"/>
    </location>
</feature>
<evidence type="ECO:0000256" key="3">
    <source>
        <dbReference type="ARBA" id="ARBA00022989"/>
    </source>
</evidence>
<feature type="domain" description="Major facilitator superfamily (MFS) profile" evidence="6">
    <location>
        <begin position="13"/>
        <end position="136"/>
    </location>
</feature>
<feature type="transmembrane region" description="Helical" evidence="5">
    <location>
        <begin position="43"/>
        <end position="67"/>
    </location>
</feature>
<dbReference type="InterPro" id="IPR020846">
    <property type="entry name" value="MFS_dom"/>
</dbReference>
<evidence type="ECO:0000256" key="4">
    <source>
        <dbReference type="ARBA" id="ARBA00023136"/>
    </source>
</evidence>
<dbReference type="SUPFAM" id="SSF103473">
    <property type="entry name" value="MFS general substrate transporter"/>
    <property type="match status" value="1"/>
</dbReference>
<dbReference type="Proteomes" id="UP000249789">
    <property type="component" value="Unassembled WGS sequence"/>
</dbReference>
<evidence type="ECO:0000313" key="7">
    <source>
        <dbReference type="EMBL" id="RAK75310.1"/>
    </source>
</evidence>
<name>A0A8G1RP01_9EURO</name>
<sequence>NPQNWSLGKKLLVSSLTWLLTFAIYIGSAIYSPGIPGVAGEFGVSTVASTLGLTLFVLVYGIGPMIWSPLSELPTVGRSPIYLFTLLAFVMLNLGVLYAKNFGMLFAFRFLTGFIGSPALATGGASMGDIWTPRVG</sequence>
<dbReference type="GO" id="GO:1990961">
    <property type="term" value="P:xenobiotic detoxification by transmembrane export across the plasma membrane"/>
    <property type="evidence" value="ECO:0007669"/>
    <property type="project" value="TreeGrafter"/>
</dbReference>
<dbReference type="VEuPathDB" id="FungiDB:BO72DRAFT_382740"/>
<dbReference type="Gene3D" id="1.20.1720.10">
    <property type="entry name" value="Multidrug resistance protein D"/>
    <property type="match status" value="1"/>
</dbReference>